<organism evidence="1 2">
    <name type="scientific">Chroococcidiopsis cubana SAG 39.79</name>
    <dbReference type="NCBI Taxonomy" id="388085"/>
    <lineage>
        <taxon>Bacteria</taxon>
        <taxon>Bacillati</taxon>
        <taxon>Cyanobacteriota</taxon>
        <taxon>Cyanophyceae</taxon>
        <taxon>Chroococcidiopsidales</taxon>
        <taxon>Chroococcidiopsidaceae</taxon>
        <taxon>Chroococcidiopsis</taxon>
    </lineage>
</organism>
<reference evidence="1 2" key="1">
    <citation type="journal article" date="2019" name="Genome Biol. Evol.">
        <title>Day and night: Metabolic profiles and evolutionary relationships of six axenic non-marine cyanobacteria.</title>
        <authorList>
            <person name="Will S.E."/>
            <person name="Henke P."/>
            <person name="Boedeker C."/>
            <person name="Huang S."/>
            <person name="Brinkmann H."/>
            <person name="Rohde M."/>
            <person name="Jarek M."/>
            <person name="Friedl T."/>
            <person name="Seufert S."/>
            <person name="Schumacher M."/>
            <person name="Overmann J."/>
            <person name="Neumann-Schaal M."/>
            <person name="Petersen J."/>
        </authorList>
    </citation>
    <scope>NUCLEOTIDE SEQUENCE [LARGE SCALE GENOMIC DNA]</scope>
    <source>
        <strain evidence="1 2">SAG 39.79</strain>
    </source>
</reference>
<keyword evidence="2" id="KW-1185">Reference proteome</keyword>
<dbReference type="AlphaFoldDB" id="A0AB37URQ3"/>
<dbReference type="RefSeq" id="WP_127022303.1">
    <property type="nucleotide sequence ID" value="NZ_JAVKZF010000005.1"/>
</dbReference>
<proteinExistence type="predicted"/>
<comment type="caution">
    <text evidence="1">The sequence shown here is derived from an EMBL/GenBank/DDBJ whole genome shotgun (WGS) entry which is preliminary data.</text>
</comment>
<sequence length="74" mass="8186">MSNQTKTKIYCVEIVATISASATFEVKAFSEIEAIATAEQLFEEYLTCTNKWTDGNGIDCHVVETDSTATQEEE</sequence>
<accession>A0AB37URQ3</accession>
<dbReference type="Proteomes" id="UP000282574">
    <property type="component" value="Unassembled WGS sequence"/>
</dbReference>
<evidence type="ECO:0000313" key="1">
    <source>
        <dbReference type="EMBL" id="RUT14047.1"/>
    </source>
</evidence>
<name>A0AB37URQ3_9CYAN</name>
<evidence type="ECO:0000313" key="2">
    <source>
        <dbReference type="Proteomes" id="UP000282574"/>
    </source>
</evidence>
<gene>
    <name evidence="1" type="ORF">DSM107010_05300</name>
</gene>
<dbReference type="EMBL" id="RSCK01000003">
    <property type="protein sequence ID" value="RUT14047.1"/>
    <property type="molecule type" value="Genomic_DNA"/>
</dbReference>
<protein>
    <submittedName>
        <fullName evidence="1">Uncharacterized protein</fullName>
    </submittedName>
</protein>